<organism evidence="9 10">
    <name type="scientific">Synechocystis sp. (strain ATCC 27184 / PCC 6803 / Kazusa)</name>
    <dbReference type="NCBI Taxonomy" id="1111708"/>
    <lineage>
        <taxon>Bacteria</taxon>
        <taxon>Bacillati</taxon>
        <taxon>Cyanobacteriota</taxon>
        <taxon>Cyanophyceae</taxon>
        <taxon>Synechococcales</taxon>
        <taxon>Merismopediaceae</taxon>
        <taxon>Synechocystis</taxon>
    </lineage>
</organism>
<reference evidence="9 10" key="1">
    <citation type="journal article" date="2003" name="DNA Res.">
        <title>Structural analysis of four large plasmids harboring in a unicellular cyanobacterium, Synechocystis sp. PCC 6803.</title>
        <authorList>
            <person name="Kaneko T."/>
            <person name="Nakamura Y."/>
            <person name="Sasamoto S."/>
            <person name="Watanabe A."/>
            <person name="Kohara M."/>
            <person name="Matsumoto M."/>
            <person name="Shimpo S."/>
            <person name="Yamada M."/>
            <person name="Tabata S."/>
        </authorList>
    </citation>
    <scope>NUCLEOTIDE SEQUENCE [LARGE SCALE GENOMIC DNA]</scope>
    <source>
        <strain evidence="10">ATCC 27184 / PCC 6803 / Kazusa</strain>
    </source>
</reference>
<evidence type="ECO:0000256" key="4">
    <source>
        <dbReference type="ARBA" id="ARBA00022723"/>
    </source>
</evidence>
<geneLocation type="plasmid" evidence="9 10">
    <name>pSYSX</name>
</geneLocation>
<accession>Q6YRV5</accession>
<dbReference type="Proteomes" id="UP000001425">
    <property type="component" value="Plasmid pSYSX"/>
</dbReference>
<evidence type="ECO:0000256" key="1">
    <source>
        <dbReference type="ARBA" id="ARBA00001946"/>
    </source>
</evidence>
<name>Q6YRV5_SYNY3</name>
<feature type="domain" description="PIN" evidence="8">
    <location>
        <begin position="6"/>
        <end position="129"/>
    </location>
</feature>
<dbReference type="InParanoid" id="Q6YRV5"/>
<evidence type="ECO:0000256" key="5">
    <source>
        <dbReference type="ARBA" id="ARBA00022801"/>
    </source>
</evidence>
<dbReference type="GO" id="GO:0046872">
    <property type="term" value="F:metal ion binding"/>
    <property type="evidence" value="ECO:0007669"/>
    <property type="project" value="UniProtKB-KW"/>
</dbReference>
<sequence length="139" mass="16155">MRMIKVLVDSNVLIDVFSDDSTWFTWSHQQIAYFIDRSETYRLVINPVIYAEVSVGIESTEKLDQLLLPKYYDRESLPYEAAFLAGKAFLQYRRSGGTRRSPLPDFYIGAHALTAGYRLLSRDNKRYQTYFPDLDLIAP</sequence>
<dbReference type="InterPro" id="IPR050556">
    <property type="entry name" value="Type_II_TA_system_RNase"/>
</dbReference>
<dbReference type="Gene3D" id="3.40.50.1010">
    <property type="entry name" value="5'-nuclease"/>
    <property type="match status" value="1"/>
</dbReference>
<gene>
    <name evidence="9" type="ordered locus">slr6049</name>
</gene>
<dbReference type="KEGG" id="syn:slr6049"/>
<keyword evidence="10" id="KW-1185">Reference proteome</keyword>
<keyword evidence="9" id="KW-0614">Plasmid</keyword>
<protein>
    <submittedName>
        <fullName evidence="9">Slr6049 protein</fullName>
    </submittedName>
</protein>
<proteinExistence type="inferred from homology"/>
<dbReference type="Pfam" id="PF01850">
    <property type="entry name" value="PIN"/>
    <property type="match status" value="1"/>
</dbReference>
<keyword evidence="4" id="KW-0479">Metal-binding</keyword>
<comment type="cofactor">
    <cofactor evidence="1">
        <name>Mg(2+)</name>
        <dbReference type="ChEBI" id="CHEBI:18420"/>
    </cofactor>
</comment>
<comment type="similarity">
    <text evidence="7">Belongs to the PINc/VapC protein family.</text>
</comment>
<keyword evidence="3" id="KW-0540">Nuclease</keyword>
<dbReference type="EnsemblBacteria" id="BAD02106">
    <property type="protein sequence ID" value="BAD02106"/>
    <property type="gene ID" value="BAD02106"/>
</dbReference>
<evidence type="ECO:0000313" key="10">
    <source>
        <dbReference type="Proteomes" id="UP000001425"/>
    </source>
</evidence>
<dbReference type="PANTHER" id="PTHR33653">
    <property type="entry name" value="RIBONUCLEASE VAPC2"/>
    <property type="match status" value="1"/>
</dbReference>
<dbReference type="InterPro" id="IPR002716">
    <property type="entry name" value="PIN_dom"/>
</dbReference>
<dbReference type="EMBL" id="AP006585">
    <property type="protein sequence ID" value="BAD02106.1"/>
    <property type="molecule type" value="Genomic_DNA"/>
</dbReference>
<keyword evidence="2" id="KW-1277">Toxin-antitoxin system</keyword>
<evidence type="ECO:0000259" key="8">
    <source>
        <dbReference type="Pfam" id="PF01850"/>
    </source>
</evidence>
<dbReference type="PANTHER" id="PTHR33653:SF1">
    <property type="entry name" value="RIBONUCLEASE VAPC2"/>
    <property type="match status" value="1"/>
</dbReference>
<dbReference type="AlphaFoldDB" id="Q6YRV5"/>
<dbReference type="InterPro" id="IPR029060">
    <property type="entry name" value="PIN-like_dom_sf"/>
</dbReference>
<evidence type="ECO:0000256" key="2">
    <source>
        <dbReference type="ARBA" id="ARBA00022649"/>
    </source>
</evidence>
<keyword evidence="6" id="KW-0460">Magnesium</keyword>
<evidence type="ECO:0000256" key="3">
    <source>
        <dbReference type="ARBA" id="ARBA00022722"/>
    </source>
</evidence>
<dbReference type="GO" id="GO:0016787">
    <property type="term" value="F:hydrolase activity"/>
    <property type="evidence" value="ECO:0007669"/>
    <property type="project" value="UniProtKB-KW"/>
</dbReference>
<dbReference type="SUPFAM" id="SSF88723">
    <property type="entry name" value="PIN domain-like"/>
    <property type="match status" value="1"/>
</dbReference>
<evidence type="ECO:0000256" key="6">
    <source>
        <dbReference type="ARBA" id="ARBA00022842"/>
    </source>
</evidence>
<dbReference type="GO" id="GO:0004521">
    <property type="term" value="F:RNA endonuclease activity"/>
    <property type="evidence" value="ECO:0000318"/>
    <property type="project" value="GO_Central"/>
</dbReference>
<evidence type="ECO:0000256" key="7">
    <source>
        <dbReference type="ARBA" id="ARBA00038093"/>
    </source>
</evidence>
<evidence type="ECO:0000313" key="9">
    <source>
        <dbReference type="EMBL" id="BAD02106.1"/>
    </source>
</evidence>
<keyword evidence="5" id="KW-0378">Hydrolase</keyword>